<keyword evidence="1" id="KW-0812">Transmembrane</keyword>
<accession>B1V919</accession>
<protein>
    <submittedName>
        <fullName evidence="2">Uncharacterized protein</fullName>
    </submittedName>
</protein>
<sequence>MLFSKKSRAHVIFNIIIFAVLSISLISVITLDWRARNVQNTKSSEVSNSSNIFDIVNEGTITEGKLIPKGVYKFTGEVDEKEFTVTLNSTFAEDVTLAVNTTVEAQQHGLDDANAQTLRNLLNNAVKFQHFMVDTENKETAWNENTQVKGEFRVKTKVWLDDQVLGEPQNQAAFNLLKQAVNNSGFMLQFNTTYEAR</sequence>
<keyword evidence="1" id="KW-0472">Membrane</keyword>
<feature type="transmembrane region" description="Helical" evidence="1">
    <location>
        <begin position="12"/>
        <end position="33"/>
    </location>
</feature>
<dbReference type="AlphaFoldDB" id="B1V919"/>
<dbReference type="EMBL" id="AM422018">
    <property type="protein sequence ID" value="CAM11451.1"/>
    <property type="molecule type" value="Genomic_DNA"/>
</dbReference>
<dbReference type="KEGG" id="pal:PA0116"/>
<evidence type="ECO:0000256" key="1">
    <source>
        <dbReference type="SAM" id="Phobius"/>
    </source>
</evidence>
<name>B1V919_PHYAS</name>
<gene>
    <name evidence="2" type="ordered locus">PA0116</name>
</gene>
<dbReference type="Proteomes" id="UP000008323">
    <property type="component" value="Chromosome"/>
</dbReference>
<proteinExistence type="predicted"/>
<evidence type="ECO:0000313" key="2">
    <source>
        <dbReference type="EMBL" id="CAM11451.1"/>
    </source>
</evidence>
<evidence type="ECO:0000313" key="3">
    <source>
        <dbReference type="Proteomes" id="UP000008323"/>
    </source>
</evidence>
<reference evidence="2 3" key="1">
    <citation type="journal article" date="2008" name="J. Bacteriol.">
        <title>Comparative genome analysis of 'Candidatus Phytoplasma australiense' (subgroup tuf-Australia I; rp-A) and 'Ca. Phytoplasma asteris' strains OY-M and AY-WB.</title>
        <authorList>
            <person name="Tran-Nguyen L.T."/>
            <person name="Kube M."/>
            <person name="Schneider B."/>
            <person name="Reinhardt R."/>
            <person name="Gibb K.S."/>
        </authorList>
    </citation>
    <scope>NUCLEOTIDE SEQUENCE [LARGE SCALE GENOMIC DNA]</scope>
</reference>
<organism evidence="2 3">
    <name type="scientific">Phytoplasma australiense</name>
    <dbReference type="NCBI Taxonomy" id="59748"/>
    <lineage>
        <taxon>Bacteria</taxon>
        <taxon>Bacillati</taxon>
        <taxon>Mycoplasmatota</taxon>
        <taxon>Mollicutes</taxon>
        <taxon>Acholeplasmatales</taxon>
        <taxon>Acholeplasmataceae</taxon>
        <taxon>Candidatus Phytoplasma</taxon>
        <taxon>16SrXII (Stolbur group)</taxon>
    </lineage>
</organism>
<keyword evidence="1" id="KW-1133">Transmembrane helix</keyword>